<protein>
    <recommendedName>
        <fullName evidence="4">glutathione transferase</fullName>
        <ecNumber evidence="4">2.5.1.18</ecNumber>
    </recommendedName>
</protein>
<dbReference type="InterPro" id="IPR040079">
    <property type="entry name" value="Glutathione_S-Trfase"/>
</dbReference>
<dbReference type="InterPro" id="IPR004046">
    <property type="entry name" value="GST_C"/>
</dbReference>
<dbReference type="InterPro" id="IPR036282">
    <property type="entry name" value="Glutathione-S-Trfase_C_sf"/>
</dbReference>
<comment type="subunit">
    <text evidence="3">Homodimer.</text>
</comment>
<dbReference type="InterPro" id="IPR051369">
    <property type="entry name" value="GST_Theta"/>
</dbReference>
<evidence type="ECO:0000256" key="1">
    <source>
        <dbReference type="ARBA" id="ARBA00004496"/>
    </source>
</evidence>
<dbReference type="EC" id="2.5.1.18" evidence="4"/>
<feature type="domain" description="GST C-terminal" evidence="9">
    <location>
        <begin position="93"/>
        <end position="230"/>
    </location>
</feature>
<dbReference type="AlphaFoldDB" id="A0A2L1DGA5"/>
<evidence type="ECO:0000256" key="5">
    <source>
        <dbReference type="ARBA" id="ARBA00022490"/>
    </source>
</evidence>
<dbReference type="InterPro" id="IPR004045">
    <property type="entry name" value="Glutathione_S-Trfase_N"/>
</dbReference>
<evidence type="ECO:0000256" key="7">
    <source>
        <dbReference type="ARBA" id="ARBA00047960"/>
    </source>
</evidence>
<keyword evidence="5" id="KW-0963">Cytoplasm</keyword>
<dbReference type="FunFam" id="1.20.1050.10:FF:000008">
    <property type="entry name" value="Glutathione S-transferase theta-1"/>
    <property type="match status" value="1"/>
</dbReference>
<dbReference type="CDD" id="cd03050">
    <property type="entry name" value="GST_N_Theta"/>
    <property type="match status" value="1"/>
</dbReference>
<dbReference type="InterPro" id="IPR036249">
    <property type="entry name" value="Thioredoxin-like_sf"/>
</dbReference>
<feature type="domain" description="GST N-terminal" evidence="8">
    <location>
        <begin position="6"/>
        <end position="87"/>
    </location>
</feature>
<organism evidence="10">
    <name type="scientific">Subpsaltria yangi</name>
    <dbReference type="NCBI Taxonomy" id="1195109"/>
    <lineage>
        <taxon>Eukaryota</taxon>
        <taxon>Metazoa</taxon>
        <taxon>Ecdysozoa</taxon>
        <taxon>Arthropoda</taxon>
        <taxon>Hexapoda</taxon>
        <taxon>Insecta</taxon>
        <taxon>Pterygota</taxon>
        <taxon>Neoptera</taxon>
        <taxon>Paraneoptera</taxon>
        <taxon>Hemiptera</taxon>
        <taxon>Auchenorrhyncha</taxon>
        <taxon>Cicadoidea</taxon>
        <taxon>Cicadidae</taxon>
        <taxon>Tibicininae</taxon>
        <taxon>Tibicinini</taxon>
        <taxon>Subpsaltria</taxon>
    </lineage>
</organism>
<dbReference type="PROSITE" id="PS50405">
    <property type="entry name" value="GST_CTER"/>
    <property type="match status" value="1"/>
</dbReference>
<comment type="subcellular location">
    <subcellularLocation>
        <location evidence="1">Cytoplasm</location>
    </subcellularLocation>
</comment>
<comment type="similarity">
    <text evidence="2">Belongs to the GST superfamily. Theta family.</text>
</comment>
<dbReference type="SFLD" id="SFLDG01153">
    <property type="entry name" value="Main.4:_Theta-like"/>
    <property type="match status" value="1"/>
</dbReference>
<dbReference type="FunFam" id="3.40.30.10:FF:000176">
    <property type="entry name" value="Glutathione S-transferase theta-1"/>
    <property type="match status" value="1"/>
</dbReference>
<accession>A0A2L1DGA5</accession>
<evidence type="ECO:0000256" key="3">
    <source>
        <dbReference type="ARBA" id="ARBA00011738"/>
    </source>
</evidence>
<dbReference type="EMBL" id="KY773987">
    <property type="protein sequence ID" value="AVC68808.1"/>
    <property type="molecule type" value="mRNA"/>
</dbReference>
<proteinExistence type="evidence at transcript level"/>
<dbReference type="Pfam" id="PF02798">
    <property type="entry name" value="GST_N"/>
    <property type="match status" value="1"/>
</dbReference>
<dbReference type="CDD" id="cd03183">
    <property type="entry name" value="GST_C_Theta"/>
    <property type="match status" value="1"/>
</dbReference>
<evidence type="ECO:0000256" key="4">
    <source>
        <dbReference type="ARBA" id="ARBA00012452"/>
    </source>
</evidence>
<dbReference type="SUPFAM" id="SSF47616">
    <property type="entry name" value="GST C-terminal domain-like"/>
    <property type="match status" value="1"/>
</dbReference>
<dbReference type="GO" id="GO:0006749">
    <property type="term" value="P:glutathione metabolic process"/>
    <property type="evidence" value="ECO:0007669"/>
    <property type="project" value="TreeGrafter"/>
</dbReference>
<dbReference type="Gene3D" id="1.20.1050.10">
    <property type="match status" value="1"/>
</dbReference>
<dbReference type="InterPro" id="IPR010987">
    <property type="entry name" value="Glutathione-S-Trfase_C-like"/>
</dbReference>
<dbReference type="Pfam" id="PF00043">
    <property type="entry name" value="GST_C"/>
    <property type="match status" value="1"/>
</dbReference>
<evidence type="ECO:0000256" key="2">
    <source>
        <dbReference type="ARBA" id="ARBA00009899"/>
    </source>
</evidence>
<dbReference type="InterPro" id="IPR040077">
    <property type="entry name" value="GST_C_Theta"/>
</dbReference>
<dbReference type="PROSITE" id="PS50404">
    <property type="entry name" value="GST_NTER"/>
    <property type="match status" value="1"/>
</dbReference>
<evidence type="ECO:0000259" key="9">
    <source>
        <dbReference type="PROSITE" id="PS50405"/>
    </source>
</evidence>
<comment type="catalytic activity">
    <reaction evidence="7">
        <text>RX + glutathione = an S-substituted glutathione + a halide anion + H(+)</text>
        <dbReference type="Rhea" id="RHEA:16437"/>
        <dbReference type="ChEBI" id="CHEBI:15378"/>
        <dbReference type="ChEBI" id="CHEBI:16042"/>
        <dbReference type="ChEBI" id="CHEBI:17792"/>
        <dbReference type="ChEBI" id="CHEBI:57925"/>
        <dbReference type="ChEBI" id="CHEBI:90779"/>
        <dbReference type="EC" id="2.5.1.18"/>
    </reaction>
</comment>
<evidence type="ECO:0000259" key="8">
    <source>
        <dbReference type="PROSITE" id="PS50404"/>
    </source>
</evidence>
<dbReference type="InterPro" id="IPR040075">
    <property type="entry name" value="GST_N_Theta"/>
</dbReference>
<keyword evidence="6 10" id="KW-0808">Transferase</keyword>
<dbReference type="GO" id="GO:0004364">
    <property type="term" value="F:glutathione transferase activity"/>
    <property type="evidence" value="ECO:0007669"/>
    <property type="project" value="UniProtKB-EC"/>
</dbReference>
<dbReference type="SFLD" id="SFLDG00358">
    <property type="entry name" value="Main_(cytGST)"/>
    <property type="match status" value="1"/>
</dbReference>
<dbReference type="GO" id="GO:0005737">
    <property type="term" value="C:cytoplasm"/>
    <property type="evidence" value="ECO:0007669"/>
    <property type="project" value="UniProtKB-SubCell"/>
</dbReference>
<reference evidence="10" key="1">
    <citation type="submission" date="2017-03" db="EMBL/GenBank/DDBJ databases">
        <title>Bioinformatics of Glutathione S-transferase Genes in Salivary Glands of Cicada Subpsaltria yangi feeding on the medicinal plant Ephedra lepidosperma.</title>
        <authorList>
            <person name="Qi M."/>
        </authorList>
    </citation>
    <scope>NUCLEOTIDE SEQUENCE</scope>
</reference>
<dbReference type="SUPFAM" id="SSF52833">
    <property type="entry name" value="Thioredoxin-like"/>
    <property type="match status" value="1"/>
</dbReference>
<dbReference type="SFLD" id="SFLDS00019">
    <property type="entry name" value="Glutathione_Transferase_(cytos"/>
    <property type="match status" value="1"/>
</dbReference>
<dbReference type="PANTHER" id="PTHR43917">
    <property type="match status" value="1"/>
</dbReference>
<evidence type="ECO:0000313" key="10">
    <source>
        <dbReference type="EMBL" id="AVC68808.1"/>
    </source>
</evidence>
<sequence length="236" mass="27396">MILRMSKFILYLDTLSQPCRAVNLFLLANNVPFETKIVNLAKGKHLSKEFSEINPFQKVPVLEHNGFVLTESVAILRYLCREINVADHWYPKDSINQAKVDEYMEWQHANTRYNCAMYFQEKYLKPLLLGKPSNEKLVKIYFNGMEKTCDTLVTVWLKNKSFLCGNEISVADLLGACELEQPRMAGYDPRDGRPVLKDWMERVRSMLQPHYDTVHERLNKVCSKYGGKPLVVESKL</sequence>
<evidence type="ECO:0000256" key="6">
    <source>
        <dbReference type="ARBA" id="ARBA00022679"/>
    </source>
</evidence>
<dbReference type="PANTHER" id="PTHR43917:SF8">
    <property type="entry name" value="GH16740P-RELATED"/>
    <property type="match status" value="1"/>
</dbReference>
<dbReference type="Gene3D" id="3.40.30.10">
    <property type="entry name" value="Glutaredoxin"/>
    <property type="match status" value="1"/>
</dbReference>
<name>A0A2L1DGA5_9HEMI</name>